<feature type="non-terminal residue" evidence="1">
    <location>
        <position position="609"/>
    </location>
</feature>
<protein>
    <recommendedName>
        <fullName evidence="2">Sfi1 spindle body domain-containing protein</fullName>
    </recommendedName>
</protein>
<dbReference type="AlphaFoldDB" id="A0A0H5QK49"/>
<dbReference type="EMBL" id="HACM01001936">
    <property type="protein sequence ID" value="CRZ02378.1"/>
    <property type="molecule type" value="Transcribed_RNA"/>
</dbReference>
<reference evidence="1" key="1">
    <citation type="submission" date="2015-04" db="EMBL/GenBank/DDBJ databases">
        <title>The genome sequence of the plant pathogenic Rhizarian Plasmodiophora brassicae reveals insights in its biotrophic life cycle and the origin of chitin synthesis.</title>
        <authorList>
            <person name="Schwelm A."/>
            <person name="Fogelqvist J."/>
            <person name="Knaust A."/>
            <person name="Julke S."/>
            <person name="Lilja T."/>
            <person name="Dhandapani V."/>
            <person name="Bonilla-Rosso G."/>
            <person name="Karlsson M."/>
            <person name="Shevchenko A."/>
            <person name="Choi S.R."/>
            <person name="Kim H.G."/>
            <person name="Park J.Y."/>
            <person name="Lim Y.P."/>
            <person name="Ludwig-Muller J."/>
            <person name="Dixelius C."/>
        </authorList>
    </citation>
    <scope>NUCLEOTIDE SEQUENCE</scope>
    <source>
        <tissue evidence="1">Potato root galls</tissue>
    </source>
</reference>
<proteinExistence type="predicted"/>
<organism evidence="1">
    <name type="scientific">Spongospora subterranea</name>
    <dbReference type="NCBI Taxonomy" id="70186"/>
    <lineage>
        <taxon>Eukaryota</taxon>
        <taxon>Sar</taxon>
        <taxon>Rhizaria</taxon>
        <taxon>Endomyxa</taxon>
        <taxon>Phytomyxea</taxon>
        <taxon>Plasmodiophorida</taxon>
        <taxon>Plasmodiophoridae</taxon>
        <taxon>Spongospora</taxon>
    </lineage>
</organism>
<name>A0A0H5QK49_9EUKA</name>
<accession>A0A0H5QK49</accession>
<evidence type="ECO:0000313" key="1">
    <source>
        <dbReference type="EMBL" id="CRZ02378.1"/>
    </source>
</evidence>
<feature type="non-terminal residue" evidence="1">
    <location>
        <position position="1"/>
    </location>
</feature>
<evidence type="ECO:0008006" key="2">
    <source>
        <dbReference type="Google" id="ProtNLM"/>
    </source>
</evidence>
<sequence length="609" mass="73027">QREGCSMTILDVLDAYEVVLPRHGLRTDADLTYYQKLLESFIDESCPSNAATVSTDRKHRDATIHYHVLSDDNPPGNDPNPKSRSEESIYDLALRCDHSLREGTFSAWRKVTIEGRVSLIRQRAFIARAVEHFEFHSIQFALRKWQLFANSSRAHSDNNRLAASYLLNQRARLIFHALRTRVQRRAFCSTIYEKVQIRVVQVTLSAVLRNWRTALQETLLIERKNEGQIQTRTLSLMWAEWRNLFLHVKQARRCLIVIFMHRWHRQCQYRQASCIFTRTAVNALLLWLKVAFKFDLFSTLHWRDAQQSLFRIRMSISIRWKISKHAPCVATMRLAFKPLLITTFREWRGWSHDRRRRKRFSIHFFANCYHHRKSRREELLQRFTCYIKSNSFLKWKTLFNYESLFRRLQPQYVMLRQKAMIRSSWANWRAVQRSQTLLNRQRAFQHFSKWRAEFISIGNRQLQLDFAKQVHDTACLRNSLRLWISSLRIRHWCANAEGISDSFRRQKLVLKVMDRWRFESQKRQQLGVLIETAVKDIYFRKLVHSLMLWNQFTIRRKNQEHALRVARDYRIRSALVKGLALFRNAVALSKLRIRMKGDADDQCRRMRLR</sequence>